<evidence type="ECO:0000313" key="2">
    <source>
        <dbReference type="EMBL" id="KYM78727.1"/>
    </source>
</evidence>
<proteinExistence type="predicted"/>
<feature type="region of interest" description="Disordered" evidence="1">
    <location>
        <begin position="1"/>
        <end position="24"/>
    </location>
</feature>
<organism evidence="2 3">
    <name type="scientific">Atta colombica</name>
    <dbReference type="NCBI Taxonomy" id="520822"/>
    <lineage>
        <taxon>Eukaryota</taxon>
        <taxon>Metazoa</taxon>
        <taxon>Ecdysozoa</taxon>
        <taxon>Arthropoda</taxon>
        <taxon>Hexapoda</taxon>
        <taxon>Insecta</taxon>
        <taxon>Pterygota</taxon>
        <taxon>Neoptera</taxon>
        <taxon>Endopterygota</taxon>
        <taxon>Hymenoptera</taxon>
        <taxon>Apocrita</taxon>
        <taxon>Aculeata</taxon>
        <taxon>Formicoidea</taxon>
        <taxon>Formicidae</taxon>
        <taxon>Myrmicinae</taxon>
        <taxon>Atta</taxon>
    </lineage>
</organism>
<dbReference type="AlphaFoldDB" id="A0A195B364"/>
<feature type="compositionally biased region" description="Polar residues" evidence="1">
    <location>
        <begin position="13"/>
        <end position="24"/>
    </location>
</feature>
<dbReference type="EMBL" id="KQ976641">
    <property type="protein sequence ID" value="KYM78727.1"/>
    <property type="molecule type" value="Genomic_DNA"/>
</dbReference>
<sequence length="157" mass="18174">MYHVRFRDDDESPQTASSTASSFLPTVSRLNETRPLRYQTHPPHRIALHSHDGSSFNPFELYLIDEIVGSPRYIQIHRYIHSLTSRHAYDRFNQWFRSTRLKSAEARLRGRRPPLYALLHVKLKSIPFGLLTAKLVTGFRASETCEAPKSHSARSRS</sequence>
<dbReference type="Proteomes" id="UP000078540">
    <property type="component" value="Unassembled WGS sequence"/>
</dbReference>
<keyword evidence="3" id="KW-1185">Reference proteome</keyword>
<protein>
    <submittedName>
        <fullName evidence="2">Uncharacterized protein</fullName>
    </submittedName>
</protein>
<reference evidence="2 3" key="1">
    <citation type="submission" date="2015-09" db="EMBL/GenBank/DDBJ databases">
        <title>Atta colombica WGS genome.</title>
        <authorList>
            <person name="Nygaard S."/>
            <person name="Hu H."/>
            <person name="Boomsma J."/>
            <person name="Zhang G."/>
        </authorList>
    </citation>
    <scope>NUCLEOTIDE SEQUENCE [LARGE SCALE GENOMIC DNA]</scope>
    <source>
        <strain evidence="2">Treedump-2</strain>
        <tissue evidence="2">Whole body</tissue>
    </source>
</reference>
<evidence type="ECO:0000313" key="3">
    <source>
        <dbReference type="Proteomes" id="UP000078540"/>
    </source>
</evidence>
<gene>
    <name evidence="2" type="ORF">ALC53_10781</name>
</gene>
<accession>A0A195B364</accession>
<name>A0A195B364_9HYME</name>
<evidence type="ECO:0000256" key="1">
    <source>
        <dbReference type="SAM" id="MobiDB-lite"/>
    </source>
</evidence>